<feature type="binding site" evidence="10">
    <location>
        <position position="409"/>
    </location>
    <ligand>
        <name>Zn(2+)</name>
        <dbReference type="ChEBI" id="CHEBI:29105"/>
        <label>2</label>
        <note>catalytic</note>
    </ligand>
</feature>
<proteinExistence type="inferred from homology"/>
<dbReference type="KEGG" id="tca:661107"/>
<sequence>MWVMGFITVACGWSAWGRRFQQAAQDVDKVEYQYDIEKWLNNVDSDLSQFNSLAAHLTWKLSTFPDEKTSRQARQLGKVRNKWKNNVCESTIRHEWLTPEQRRKIYLLCRGPNFSDQMALEYLEVLGKMAQEFNDQVCLTGHPAKVNRTAPDFPKSGDCLYGEPDLERVMKRTDLDPEQLKWIWTNWHDSVGPRLKDKFRLAVEYQNAAAKNNGYNNIGEVWREELETPQLENFVFGLYEEVKPLYVLLHAVIRHKLLQKYGPSQIDPKGPIPMHLLGNMWGQDWTSLLEMFPLSPNKIDLDLNLRKKNRTVEEMVLEAEDFYRSLSLPKMTQKFWKYSIFEENENTTLCHGTAANLFSRDDFRMLMCGKVSMDDFYVIHHEMGHIEYYMAYRNQPAIFQDGTTTAVHESIGDAIMHGVMTPQHLHRLSVITDEQLLDNTTSLFLLFYQALSKIPEIPFSLILDKYRWDIFEGSVPYDQWNDYYWHLTRKFRGIVPPEQRKSELFDAGGKFHVPDNTPYIRYFLSGVIQMQVFRSLCELSLYGKIQNDSEEFYLPLHNCDIYGSKDGGKKLMTMMEKGASIRWPEALLLVTGTRHISAKPLLEYYKPVYTWLDKYVESNNVYVGW</sequence>
<feature type="active site" description="Proton donor 2" evidence="6">
    <location>
        <position position="512"/>
    </location>
</feature>
<reference evidence="14 15" key="1">
    <citation type="journal article" date="2008" name="Nature">
        <title>The genome of the model beetle and pest Tribolium castaneum.</title>
        <authorList>
            <consortium name="Tribolium Genome Sequencing Consortium"/>
            <person name="Richards S."/>
            <person name="Gibbs R.A."/>
            <person name="Weinstock G.M."/>
            <person name="Brown S.J."/>
            <person name="Denell R."/>
            <person name="Beeman R.W."/>
            <person name="Gibbs R."/>
            <person name="Beeman R.W."/>
            <person name="Brown S.J."/>
            <person name="Bucher G."/>
            <person name="Friedrich M."/>
            <person name="Grimmelikhuijzen C.J."/>
            <person name="Klingler M."/>
            <person name="Lorenzen M."/>
            <person name="Richards S."/>
            <person name="Roth S."/>
            <person name="Schroder R."/>
            <person name="Tautz D."/>
            <person name="Zdobnov E.M."/>
            <person name="Muzny D."/>
            <person name="Gibbs R.A."/>
            <person name="Weinstock G.M."/>
            <person name="Attaway T."/>
            <person name="Bell S."/>
            <person name="Buhay C.J."/>
            <person name="Chandrabose M.N."/>
            <person name="Chavez D."/>
            <person name="Clerk-Blankenburg K.P."/>
            <person name="Cree A."/>
            <person name="Dao M."/>
            <person name="Davis C."/>
            <person name="Chacko J."/>
            <person name="Dinh H."/>
            <person name="Dugan-Rocha S."/>
            <person name="Fowler G."/>
            <person name="Garner T.T."/>
            <person name="Garnes J."/>
            <person name="Gnirke A."/>
            <person name="Hawes A."/>
            <person name="Hernandez J."/>
            <person name="Hines S."/>
            <person name="Holder M."/>
            <person name="Hume J."/>
            <person name="Jhangiani S.N."/>
            <person name="Joshi V."/>
            <person name="Khan Z.M."/>
            <person name="Jackson L."/>
            <person name="Kovar C."/>
            <person name="Kowis A."/>
            <person name="Lee S."/>
            <person name="Lewis L.R."/>
            <person name="Margolis J."/>
            <person name="Morgan M."/>
            <person name="Nazareth L.V."/>
            <person name="Nguyen N."/>
            <person name="Okwuonu G."/>
            <person name="Parker D."/>
            <person name="Richards S."/>
            <person name="Ruiz S.J."/>
            <person name="Santibanez J."/>
            <person name="Savard J."/>
            <person name="Scherer S.E."/>
            <person name="Schneider B."/>
            <person name="Sodergren E."/>
            <person name="Tautz D."/>
            <person name="Vattahil S."/>
            <person name="Villasana D."/>
            <person name="White C.S."/>
            <person name="Wright R."/>
            <person name="Park Y."/>
            <person name="Beeman R.W."/>
            <person name="Lord J."/>
            <person name="Oppert B."/>
            <person name="Lorenzen M."/>
            <person name="Brown S."/>
            <person name="Wang L."/>
            <person name="Savard J."/>
            <person name="Tautz D."/>
            <person name="Richards S."/>
            <person name="Weinstock G."/>
            <person name="Gibbs R.A."/>
            <person name="Liu Y."/>
            <person name="Worley K."/>
            <person name="Weinstock G."/>
            <person name="Elsik C.G."/>
            <person name="Reese J.T."/>
            <person name="Elhaik E."/>
            <person name="Landan G."/>
            <person name="Graur D."/>
            <person name="Arensburger P."/>
            <person name="Atkinson P."/>
            <person name="Beeman R.W."/>
            <person name="Beidler J."/>
            <person name="Brown S.J."/>
            <person name="Demuth J.P."/>
            <person name="Drury D.W."/>
            <person name="Du Y.Z."/>
            <person name="Fujiwara H."/>
            <person name="Lorenzen M."/>
            <person name="Maselli V."/>
            <person name="Osanai M."/>
            <person name="Park Y."/>
            <person name="Robertson H.M."/>
            <person name="Tu Z."/>
            <person name="Wang J.J."/>
            <person name="Wang S."/>
            <person name="Richards S."/>
            <person name="Song H."/>
            <person name="Zhang L."/>
            <person name="Sodergren E."/>
            <person name="Werner D."/>
            <person name="Stanke M."/>
            <person name="Morgenstern B."/>
            <person name="Solovyev V."/>
            <person name="Kosarev P."/>
            <person name="Brown G."/>
            <person name="Chen H.C."/>
            <person name="Ermolaeva O."/>
            <person name="Hlavina W."/>
            <person name="Kapustin Y."/>
            <person name="Kiryutin B."/>
            <person name="Kitts P."/>
            <person name="Maglott D."/>
            <person name="Pruitt K."/>
            <person name="Sapojnikov V."/>
            <person name="Souvorov A."/>
            <person name="Mackey A.J."/>
            <person name="Waterhouse R.M."/>
            <person name="Wyder S."/>
            <person name="Zdobnov E.M."/>
            <person name="Zdobnov E.M."/>
            <person name="Wyder S."/>
            <person name="Kriventseva E.V."/>
            <person name="Kadowaki T."/>
            <person name="Bork P."/>
            <person name="Aranda M."/>
            <person name="Bao R."/>
            <person name="Beermann A."/>
            <person name="Berns N."/>
            <person name="Bolognesi R."/>
            <person name="Bonneton F."/>
            <person name="Bopp D."/>
            <person name="Brown S.J."/>
            <person name="Bucher G."/>
            <person name="Butts T."/>
            <person name="Chaumot A."/>
            <person name="Denell R.E."/>
            <person name="Ferrier D.E."/>
            <person name="Friedrich M."/>
            <person name="Gordon C.M."/>
            <person name="Jindra M."/>
            <person name="Klingler M."/>
            <person name="Lan Q."/>
            <person name="Lattorff H.M."/>
            <person name="Laudet V."/>
            <person name="von Levetsow C."/>
            <person name="Liu Z."/>
            <person name="Lutz R."/>
            <person name="Lynch J.A."/>
            <person name="da Fonseca R.N."/>
            <person name="Posnien N."/>
            <person name="Reuter R."/>
            <person name="Roth S."/>
            <person name="Savard J."/>
            <person name="Schinko J.B."/>
            <person name="Schmitt C."/>
            <person name="Schoppmeier M."/>
            <person name="Schroder R."/>
            <person name="Shippy T.D."/>
            <person name="Simonnet F."/>
            <person name="Marques-Souza H."/>
            <person name="Tautz D."/>
            <person name="Tomoyasu Y."/>
            <person name="Trauner J."/>
            <person name="Van der Zee M."/>
            <person name="Vervoort M."/>
            <person name="Wittkopp N."/>
            <person name="Wimmer E.A."/>
            <person name="Yang X."/>
            <person name="Jones A.K."/>
            <person name="Sattelle D.B."/>
            <person name="Ebert P.R."/>
            <person name="Nelson D."/>
            <person name="Scott J.G."/>
            <person name="Beeman R.W."/>
            <person name="Muthukrishnan S."/>
            <person name="Kramer K.J."/>
            <person name="Arakane Y."/>
            <person name="Beeman R.W."/>
            <person name="Zhu Q."/>
            <person name="Hogenkamp D."/>
            <person name="Dixit R."/>
            <person name="Oppert B."/>
            <person name="Jiang H."/>
            <person name="Zou Z."/>
            <person name="Marshall J."/>
            <person name="Elpidina E."/>
            <person name="Vinokurov K."/>
            <person name="Oppert C."/>
            <person name="Zou Z."/>
            <person name="Evans J."/>
            <person name="Lu Z."/>
            <person name="Zhao P."/>
            <person name="Sumathipala N."/>
            <person name="Altincicek B."/>
            <person name="Vilcinskas A."/>
            <person name="Williams M."/>
            <person name="Hultmark D."/>
            <person name="Hetru C."/>
            <person name="Jiang H."/>
            <person name="Grimmelikhuijzen C.J."/>
            <person name="Hauser F."/>
            <person name="Cazzamali G."/>
            <person name="Williamson M."/>
            <person name="Park Y."/>
            <person name="Li B."/>
            <person name="Tanaka Y."/>
            <person name="Predel R."/>
            <person name="Neupert S."/>
            <person name="Schachtner J."/>
            <person name="Verleyen P."/>
            <person name="Raible F."/>
            <person name="Bork P."/>
            <person name="Friedrich M."/>
            <person name="Walden K.K."/>
            <person name="Robertson H.M."/>
            <person name="Angeli S."/>
            <person name="Foret S."/>
            <person name="Bucher G."/>
            <person name="Schuetz S."/>
            <person name="Maleszka R."/>
            <person name="Wimmer E.A."/>
            <person name="Beeman R.W."/>
            <person name="Lorenzen M."/>
            <person name="Tomoyasu Y."/>
            <person name="Miller S.C."/>
            <person name="Grossmann D."/>
            <person name="Bucher G."/>
        </authorList>
    </citation>
    <scope>NUCLEOTIDE SEQUENCE [LARGE SCALE GENOMIC DNA]</scope>
    <source>
        <strain evidence="14 15">Georgia GA2</strain>
    </source>
</reference>
<dbReference type="GO" id="GO:0006508">
    <property type="term" value="P:proteolysis"/>
    <property type="evidence" value="ECO:0007669"/>
    <property type="project" value="UniProtKB-KW"/>
</dbReference>
<evidence type="ECO:0000313" key="15">
    <source>
        <dbReference type="Proteomes" id="UP000007266"/>
    </source>
</evidence>
<comment type="similarity">
    <text evidence="1 11 12">Belongs to the peptidase M2 family.</text>
</comment>
<accession>D6WRC2</accession>
<dbReference type="EC" id="3.4.-.-" evidence="12"/>
<dbReference type="PANTHER" id="PTHR10514">
    <property type="entry name" value="ANGIOTENSIN-CONVERTING ENZYME"/>
    <property type="match status" value="1"/>
</dbReference>
<feature type="disulfide bond" evidence="9">
    <location>
        <begin position="537"/>
        <end position="559"/>
    </location>
</feature>
<dbReference type="PRINTS" id="PR00791">
    <property type="entry name" value="PEPDIPTASEA"/>
</dbReference>
<keyword evidence="3 9" id="KW-1015">Disulfide bond</keyword>
<keyword evidence="2 13" id="KW-0732">Signal</keyword>
<dbReference type="InterPro" id="IPR001548">
    <property type="entry name" value="Peptidase_M2"/>
</dbReference>
<keyword evidence="12" id="KW-0121">Carboxypeptidase</keyword>
<feature type="active site" description="Proton donor 1" evidence="5">
    <location>
        <position position="512"/>
    </location>
</feature>
<feature type="binding site" evidence="8">
    <location>
        <position position="409"/>
    </location>
    <ligand>
        <name>Zn(2+)</name>
        <dbReference type="ChEBI" id="CHEBI:29105"/>
        <label>1</label>
        <note>catalytic</note>
    </ligand>
</feature>
<dbReference type="STRING" id="7070.D6WRC2"/>
<feature type="signal peptide" evidence="13">
    <location>
        <begin position="1"/>
        <end position="17"/>
    </location>
</feature>
<dbReference type="AlphaFoldDB" id="D6WRC2"/>
<feature type="chain" id="PRO_5007310755" description="Angiotensin-converting enzyme" evidence="13">
    <location>
        <begin position="18"/>
        <end position="625"/>
    </location>
</feature>
<dbReference type="OMA" id="CWREELE"/>
<feature type="binding site" evidence="8">
    <location>
        <position position="385"/>
    </location>
    <ligand>
        <name>Zn(2+)</name>
        <dbReference type="ChEBI" id="CHEBI:29105"/>
        <label>1</label>
        <note>catalytic</note>
    </ligand>
</feature>
<evidence type="ECO:0000256" key="9">
    <source>
        <dbReference type="PIRSR" id="PIRSR601548-4"/>
    </source>
</evidence>
<dbReference type="Proteomes" id="UP000007266">
    <property type="component" value="Linkage group 7"/>
</dbReference>
<keyword evidence="15" id="KW-1185">Reference proteome</keyword>
<dbReference type="HOGENOM" id="CLU_014364_3_2_1"/>
<keyword evidence="8 12" id="KW-0479">Metal-binding</keyword>
<protein>
    <recommendedName>
        <fullName evidence="12">Angiotensin-converting enzyme</fullName>
        <ecNumber evidence="12">3.4.-.-</ecNumber>
    </recommendedName>
</protein>
<feature type="binding site" evidence="10">
    <location>
        <position position="385"/>
    </location>
    <ligand>
        <name>Zn(2+)</name>
        <dbReference type="ChEBI" id="CHEBI:29105"/>
        <label>2</label>
        <note>catalytic</note>
    </ligand>
</feature>
<evidence type="ECO:0000256" key="7">
    <source>
        <dbReference type="PIRSR" id="PIRSR601548-2"/>
    </source>
</evidence>
<keyword evidence="12" id="KW-0378">Hydrolase</keyword>
<feature type="disulfide bond" evidence="9 11">
    <location>
        <begin position="350"/>
        <end position="368"/>
    </location>
</feature>
<evidence type="ECO:0000256" key="2">
    <source>
        <dbReference type="ARBA" id="ARBA00022729"/>
    </source>
</evidence>
<evidence type="ECO:0000256" key="4">
    <source>
        <dbReference type="ARBA" id="ARBA00023180"/>
    </source>
</evidence>
<feature type="binding site" evidence="10">
    <location>
        <position position="381"/>
    </location>
    <ligand>
        <name>Zn(2+)</name>
        <dbReference type="ChEBI" id="CHEBI:29105"/>
        <label>2</label>
        <note>catalytic</note>
    </ligand>
</feature>
<evidence type="ECO:0000256" key="10">
    <source>
        <dbReference type="PIRSR" id="PIRSR601548-8"/>
    </source>
</evidence>
<dbReference type="SUPFAM" id="SSF55486">
    <property type="entry name" value="Metalloproteases ('zincins'), catalytic domain"/>
    <property type="match status" value="1"/>
</dbReference>
<keyword evidence="12" id="KW-0645">Protease</keyword>
<dbReference type="OrthoDB" id="10029630at2759"/>
<evidence type="ECO:0000256" key="8">
    <source>
        <dbReference type="PIRSR" id="PIRSR601548-3"/>
    </source>
</evidence>
<organism evidence="14 15">
    <name type="scientific">Tribolium castaneum</name>
    <name type="common">Red flour beetle</name>
    <dbReference type="NCBI Taxonomy" id="7070"/>
    <lineage>
        <taxon>Eukaryota</taxon>
        <taxon>Metazoa</taxon>
        <taxon>Ecdysozoa</taxon>
        <taxon>Arthropoda</taxon>
        <taxon>Hexapoda</taxon>
        <taxon>Insecta</taxon>
        <taxon>Pterygota</taxon>
        <taxon>Neoptera</taxon>
        <taxon>Endopterygota</taxon>
        <taxon>Coleoptera</taxon>
        <taxon>Polyphaga</taxon>
        <taxon>Cucujiformia</taxon>
        <taxon>Tenebrionidae</taxon>
        <taxon>Tenebrionidae incertae sedis</taxon>
        <taxon>Tribolium</taxon>
    </lineage>
</organism>
<dbReference type="GO" id="GO:0004180">
    <property type="term" value="F:carboxypeptidase activity"/>
    <property type="evidence" value="ECO:0007669"/>
    <property type="project" value="UniProtKB-KW"/>
</dbReference>
<feature type="binding site" evidence="7">
    <location>
        <position position="521"/>
    </location>
    <ligand>
        <name>chloride</name>
        <dbReference type="ChEBI" id="CHEBI:17996"/>
        <label>1</label>
    </ligand>
</feature>
<dbReference type="eggNOG" id="KOG3690">
    <property type="taxonomic scope" value="Eukaryota"/>
</dbReference>
<evidence type="ECO:0000256" key="12">
    <source>
        <dbReference type="RuleBase" id="RU361144"/>
    </source>
</evidence>
<reference evidence="14 15" key="2">
    <citation type="journal article" date="2010" name="Nucleic Acids Res.">
        <title>BeetleBase in 2010: revisions to provide comprehensive genomic information for Tribolium castaneum.</title>
        <authorList>
            <person name="Kim H.S."/>
            <person name="Murphy T."/>
            <person name="Xia J."/>
            <person name="Caragea D."/>
            <person name="Park Y."/>
            <person name="Beeman R.W."/>
            <person name="Lorenzen M.D."/>
            <person name="Butcher S."/>
            <person name="Manak J.R."/>
            <person name="Brown S.J."/>
        </authorList>
    </citation>
    <scope>GENOME REANNOTATION</scope>
    <source>
        <strain evidence="14 15">Georgia GA2</strain>
    </source>
</reference>
<dbReference type="EMBL" id="KQ971351">
    <property type="protein sequence ID" value="EFA06546.2"/>
    <property type="molecule type" value="Genomic_DNA"/>
</dbReference>
<evidence type="ECO:0000256" key="13">
    <source>
        <dbReference type="SAM" id="SignalP"/>
    </source>
</evidence>
<dbReference type="Pfam" id="PF01401">
    <property type="entry name" value="Peptidase_M2"/>
    <property type="match status" value="1"/>
</dbReference>
<evidence type="ECO:0000256" key="11">
    <source>
        <dbReference type="PROSITE-ProRule" id="PRU01355"/>
    </source>
</evidence>
<dbReference type="GO" id="GO:0008241">
    <property type="term" value="F:peptidyl-dipeptidase activity"/>
    <property type="evidence" value="ECO:0007669"/>
    <property type="project" value="InterPro"/>
</dbReference>
<evidence type="ECO:0000313" key="14">
    <source>
        <dbReference type="EMBL" id="EFA06546.2"/>
    </source>
</evidence>
<dbReference type="PROSITE" id="PS52011">
    <property type="entry name" value="PEPTIDASE_M2"/>
    <property type="match status" value="1"/>
</dbReference>
<dbReference type="PANTHER" id="PTHR10514:SF27">
    <property type="entry name" value="ANGIOTENSIN-CONVERTING ENZYME"/>
    <property type="match status" value="1"/>
</dbReference>
<gene>
    <name evidence="14" type="primary">AUGUSTUS-3.0.2_09453</name>
    <name evidence="14" type="ORF">TcasGA2_TC009453</name>
</gene>
<dbReference type="CDD" id="cd06461">
    <property type="entry name" value="M2_ACE"/>
    <property type="match status" value="1"/>
</dbReference>
<evidence type="ECO:0000256" key="5">
    <source>
        <dbReference type="PIRSR" id="PIRSR601548-1"/>
    </source>
</evidence>
<dbReference type="GO" id="GO:0046872">
    <property type="term" value="F:metal ion binding"/>
    <property type="evidence" value="ECO:0007669"/>
    <property type="project" value="UniProtKB-KW"/>
</dbReference>
<dbReference type="InParanoid" id="D6WRC2"/>
<comment type="cofactor">
    <cofactor evidence="12">
        <name>Zn(2+)</name>
        <dbReference type="ChEBI" id="CHEBI:29105"/>
    </cofactor>
    <text evidence="12">Binds 1 zinc ion per subunit.</text>
</comment>
<name>D6WRC2_TRICA</name>
<keyword evidence="12" id="KW-0482">Metalloprotease</keyword>
<dbReference type="GO" id="GO:0016020">
    <property type="term" value="C:membrane"/>
    <property type="evidence" value="ECO:0007669"/>
    <property type="project" value="InterPro"/>
</dbReference>
<keyword evidence="4 12" id="KW-0325">Glycoprotein</keyword>
<keyword evidence="8 12" id="KW-0862">Zinc</keyword>
<feature type="active site" description="Proton acceptor 1" evidence="5">
    <location>
        <position position="382"/>
    </location>
</feature>
<evidence type="ECO:0000256" key="6">
    <source>
        <dbReference type="PIRSR" id="PIRSR601548-11"/>
    </source>
</evidence>
<evidence type="ECO:0000256" key="3">
    <source>
        <dbReference type="ARBA" id="ARBA00023157"/>
    </source>
</evidence>
<dbReference type="GO" id="GO:0008237">
    <property type="term" value="F:metallopeptidase activity"/>
    <property type="evidence" value="ECO:0007669"/>
    <property type="project" value="UniProtKB-KW"/>
</dbReference>
<feature type="active site" description="Proton acceptor 2" evidence="6">
    <location>
        <position position="382"/>
    </location>
</feature>
<comment type="caution">
    <text evidence="11">Lacks conserved residue(s) required for the propagation of feature annotation.</text>
</comment>
<feature type="binding site" evidence="8">
    <location>
        <position position="381"/>
    </location>
    <ligand>
        <name>Zn(2+)</name>
        <dbReference type="ChEBI" id="CHEBI:29105"/>
        <label>1</label>
        <note>catalytic</note>
    </ligand>
</feature>
<evidence type="ECO:0000256" key="1">
    <source>
        <dbReference type="ARBA" id="ARBA00008139"/>
    </source>
</evidence>